<evidence type="ECO:0000313" key="2">
    <source>
        <dbReference type="EMBL" id="MEO1783306.1"/>
    </source>
</evidence>
<dbReference type="RefSeq" id="WP_161868770.1">
    <property type="nucleotide sequence ID" value="NZ_MAEI02000001.1"/>
</dbReference>
<protein>
    <submittedName>
        <fullName evidence="2">Uncharacterized protein</fullName>
    </submittedName>
</protein>
<evidence type="ECO:0000256" key="1">
    <source>
        <dbReference type="SAM" id="Phobius"/>
    </source>
</evidence>
<evidence type="ECO:0000313" key="3">
    <source>
        <dbReference type="Proteomes" id="UP001429357"/>
    </source>
</evidence>
<comment type="caution">
    <text evidence="2">The sequence shown here is derived from an EMBL/GenBank/DDBJ whole genome shotgun (WGS) entry which is preliminary data.</text>
</comment>
<sequence length="126" mass="14848">MKNKSLLLSTLVAAILLTVILGFSPVKEFVYSDNWTRKVIGVGLFALLLFFWWRGVRRSRQFHKQFQYYVKSHDLTPEKLARITPFTKYDFSYDGDELLFVNGTPENRERLLQTLREQYGPVPENK</sequence>
<reference evidence="2" key="1">
    <citation type="submission" date="2016-06" db="EMBL/GenBank/DDBJ databases">
        <authorList>
            <person name="Van Tyne D."/>
        </authorList>
    </citation>
    <scope>NUCLEOTIDE SEQUENCE</scope>
    <source>
        <strain evidence="2">JM9A</strain>
    </source>
</reference>
<reference evidence="2" key="2">
    <citation type="submission" date="2024-02" db="EMBL/GenBank/DDBJ databases">
        <title>The Genome Sequence of Enterococcus diestrammenae JM9A.</title>
        <authorList>
            <person name="Earl A."/>
            <person name="Manson A."/>
            <person name="Gilmore M."/>
            <person name="Sanders J."/>
            <person name="Shea T."/>
            <person name="Howe W."/>
            <person name="Livny J."/>
            <person name="Cuomo C."/>
            <person name="Neafsey D."/>
            <person name="Birren B."/>
        </authorList>
    </citation>
    <scope>NUCLEOTIDE SEQUENCE</scope>
    <source>
        <strain evidence="2">JM9A</strain>
    </source>
</reference>
<organism evidence="2 3">
    <name type="scientific">Enterococcus diestrammenae</name>
    <dbReference type="NCBI Taxonomy" id="1155073"/>
    <lineage>
        <taxon>Bacteria</taxon>
        <taxon>Bacillati</taxon>
        <taxon>Bacillota</taxon>
        <taxon>Bacilli</taxon>
        <taxon>Lactobacillales</taxon>
        <taxon>Enterococcaceae</taxon>
        <taxon>Enterococcus</taxon>
    </lineage>
</organism>
<accession>A0ABV0F9M4</accession>
<name>A0ABV0F9M4_9ENTE</name>
<keyword evidence="3" id="KW-1185">Reference proteome</keyword>
<dbReference type="EMBL" id="MAEI02000001">
    <property type="protein sequence ID" value="MEO1783306.1"/>
    <property type="molecule type" value="Genomic_DNA"/>
</dbReference>
<gene>
    <name evidence="2" type="ORF">BAU18_002926</name>
</gene>
<proteinExistence type="predicted"/>
<dbReference type="Proteomes" id="UP001429357">
    <property type="component" value="Unassembled WGS sequence"/>
</dbReference>
<keyword evidence="1" id="KW-0812">Transmembrane</keyword>
<keyword evidence="1" id="KW-0472">Membrane</keyword>
<feature type="transmembrane region" description="Helical" evidence="1">
    <location>
        <begin position="38"/>
        <end position="56"/>
    </location>
</feature>
<keyword evidence="1" id="KW-1133">Transmembrane helix</keyword>